<dbReference type="STRING" id="1817895.AUJ95_05090"/>
<dbReference type="InterPro" id="IPR029060">
    <property type="entry name" value="PIN-like_dom_sf"/>
</dbReference>
<organism evidence="2 3">
    <name type="scientific">Candidatus Desantisbacteria bacterium CG2_30_40_21</name>
    <dbReference type="NCBI Taxonomy" id="1817895"/>
    <lineage>
        <taxon>Bacteria</taxon>
        <taxon>Candidatus Desantisiibacteriota</taxon>
    </lineage>
</organism>
<proteinExistence type="predicted"/>
<dbReference type="Pfam" id="PF13470">
    <property type="entry name" value="PIN_3"/>
    <property type="match status" value="1"/>
</dbReference>
<protein>
    <submittedName>
        <fullName evidence="2">Putative toxin-antitoxin system toxin component, PIN family</fullName>
    </submittedName>
</protein>
<sequence>MKMVFDTNVIVSALLWTGIPHELLVMAKKGEISLAMSFDMLVELEEVLGREKFQHRIKAINTTIEELISSIKLIVKFYTVLEKIEGICLDIDDDMFLECAIASNSKYILSGDMHLLSLGSFRDIQILRPRDFYDNILK</sequence>
<dbReference type="Proteomes" id="UP000183085">
    <property type="component" value="Unassembled WGS sequence"/>
</dbReference>
<dbReference type="EMBL" id="MNYI01000135">
    <property type="protein sequence ID" value="OIP39863.1"/>
    <property type="molecule type" value="Genomic_DNA"/>
</dbReference>
<gene>
    <name evidence="2" type="ORF">AUJ95_05090</name>
</gene>
<dbReference type="PANTHER" id="PTHR34610:SF3">
    <property type="entry name" value="SSL7007 PROTEIN"/>
    <property type="match status" value="1"/>
</dbReference>
<evidence type="ECO:0000313" key="2">
    <source>
        <dbReference type="EMBL" id="OIP39863.1"/>
    </source>
</evidence>
<dbReference type="NCBIfam" id="TIGR00305">
    <property type="entry name" value="putative toxin-antitoxin system toxin component, PIN family"/>
    <property type="match status" value="1"/>
</dbReference>
<dbReference type="PANTHER" id="PTHR34610">
    <property type="entry name" value="SSL7007 PROTEIN"/>
    <property type="match status" value="1"/>
</dbReference>
<dbReference type="AlphaFoldDB" id="A0A1J5E7B4"/>
<reference evidence="2 3" key="1">
    <citation type="journal article" date="2016" name="Environ. Microbiol.">
        <title>Genomic resolution of a cold subsurface aquifer community provides metabolic insights for novel microbes adapted to high CO concentrations.</title>
        <authorList>
            <person name="Probst A.J."/>
            <person name="Castelle C.J."/>
            <person name="Singh A."/>
            <person name="Brown C.T."/>
            <person name="Anantharaman K."/>
            <person name="Sharon I."/>
            <person name="Hug L.A."/>
            <person name="Burstein D."/>
            <person name="Emerson J.B."/>
            <person name="Thomas B.C."/>
            <person name="Banfield J.F."/>
        </authorList>
    </citation>
    <scope>NUCLEOTIDE SEQUENCE [LARGE SCALE GENOMIC DNA]</scope>
    <source>
        <strain evidence="2">CG2_30_40_21</strain>
    </source>
</reference>
<dbReference type="SUPFAM" id="SSF88723">
    <property type="entry name" value="PIN domain-like"/>
    <property type="match status" value="1"/>
</dbReference>
<name>A0A1J5E7B4_9BACT</name>
<accession>A0A1J5E7B4</accession>
<comment type="caution">
    <text evidence="2">The sequence shown here is derived from an EMBL/GenBank/DDBJ whole genome shotgun (WGS) entry which is preliminary data.</text>
</comment>
<dbReference type="InterPro" id="IPR002716">
    <property type="entry name" value="PIN_dom"/>
</dbReference>
<evidence type="ECO:0000259" key="1">
    <source>
        <dbReference type="Pfam" id="PF13470"/>
    </source>
</evidence>
<evidence type="ECO:0000313" key="3">
    <source>
        <dbReference type="Proteomes" id="UP000183085"/>
    </source>
</evidence>
<feature type="domain" description="PIN" evidence="1">
    <location>
        <begin position="2"/>
        <end position="114"/>
    </location>
</feature>
<dbReference type="InterPro" id="IPR002850">
    <property type="entry name" value="PIN_toxin-like"/>
</dbReference>